<keyword evidence="2" id="KW-1185">Reference proteome</keyword>
<dbReference type="Proteomes" id="UP000693981">
    <property type="component" value="Unassembled WGS sequence"/>
</dbReference>
<evidence type="ECO:0000313" key="1">
    <source>
        <dbReference type="EMBL" id="KAG7384836.1"/>
    </source>
</evidence>
<sequence>MKYSLPTNIKIASRRLLHVPRGGSAVVEQPMVPVPVPSGPRVLRKFTLVPSRDAEIYPLMFCVSVGSTLGVVCCLRQLLFSPDVNVSRHRRETPAWERYKREDGQQYWHIHHQLANLRPNAVNMNADASKLH</sequence>
<reference evidence="1" key="1">
    <citation type="submission" date="2021-02" db="EMBL/GenBank/DDBJ databases">
        <authorList>
            <person name="Palmer J.M."/>
        </authorList>
    </citation>
    <scope>NUCLEOTIDE SEQUENCE</scope>
    <source>
        <strain evidence="1">SCRP23</strain>
    </source>
</reference>
<organism evidence="1 2">
    <name type="scientific">Phytophthora boehmeriae</name>
    <dbReference type="NCBI Taxonomy" id="109152"/>
    <lineage>
        <taxon>Eukaryota</taxon>
        <taxon>Sar</taxon>
        <taxon>Stramenopiles</taxon>
        <taxon>Oomycota</taxon>
        <taxon>Peronosporomycetes</taxon>
        <taxon>Peronosporales</taxon>
        <taxon>Peronosporaceae</taxon>
        <taxon>Phytophthora</taxon>
    </lineage>
</organism>
<dbReference type="InterPro" id="IPR010530">
    <property type="entry name" value="B12D"/>
</dbReference>
<dbReference type="OrthoDB" id="202195at2759"/>
<evidence type="ECO:0000313" key="2">
    <source>
        <dbReference type="Proteomes" id="UP000693981"/>
    </source>
</evidence>
<dbReference type="Pfam" id="PF06522">
    <property type="entry name" value="B12D"/>
    <property type="match status" value="1"/>
</dbReference>
<dbReference type="AlphaFoldDB" id="A0A8T1VV49"/>
<gene>
    <name evidence="1" type="ORF">PHYBOEH_009272</name>
</gene>
<accession>A0A8T1VV49</accession>
<name>A0A8T1VV49_9STRA</name>
<proteinExistence type="predicted"/>
<protein>
    <submittedName>
        <fullName evidence="1">Uncharacterized protein</fullName>
    </submittedName>
</protein>
<dbReference type="EMBL" id="JAGDFL010000578">
    <property type="protein sequence ID" value="KAG7384836.1"/>
    <property type="molecule type" value="Genomic_DNA"/>
</dbReference>
<comment type="caution">
    <text evidence="1">The sequence shown here is derived from an EMBL/GenBank/DDBJ whole genome shotgun (WGS) entry which is preliminary data.</text>
</comment>